<dbReference type="InterPro" id="IPR018968">
    <property type="entry name" value="Phasin"/>
</dbReference>
<gene>
    <name evidence="2" type="ORF">AYM40_27565</name>
</gene>
<dbReference type="InterPro" id="IPR010127">
    <property type="entry name" value="Phasin_subfam-1"/>
</dbReference>
<dbReference type="NCBIfam" id="TIGR01841">
    <property type="entry name" value="phasin"/>
    <property type="match status" value="1"/>
</dbReference>
<keyword evidence="3" id="KW-1185">Reference proteome</keyword>
<dbReference type="RefSeq" id="WP_063499295.1">
    <property type="nucleotide sequence ID" value="NZ_CP014579.1"/>
</dbReference>
<organism evidence="2 3">
    <name type="scientific">Paraburkholderia phytofirmans OLGA172</name>
    <dbReference type="NCBI Taxonomy" id="1417228"/>
    <lineage>
        <taxon>Bacteria</taxon>
        <taxon>Pseudomonadati</taxon>
        <taxon>Pseudomonadota</taxon>
        <taxon>Betaproteobacteria</taxon>
        <taxon>Burkholderiales</taxon>
        <taxon>Burkholderiaceae</taxon>
        <taxon>Paraburkholderia</taxon>
    </lineage>
</organism>
<dbReference type="OrthoDB" id="5298576at2"/>
<evidence type="ECO:0000259" key="1">
    <source>
        <dbReference type="Pfam" id="PF09361"/>
    </source>
</evidence>
<protein>
    <recommendedName>
        <fullName evidence="1">Phasin domain-containing protein</fullName>
    </recommendedName>
</protein>
<reference evidence="2 3" key="1">
    <citation type="journal article" date="2016" name="Gene">
        <title>PacBio SMRT assembly of a complex multi-replicon genome reveals chlorocatechol degradative operon in a region of genome plasticity.</title>
        <authorList>
            <person name="Ricker N."/>
            <person name="Shen S.Y."/>
            <person name="Goordial J."/>
            <person name="Jin S."/>
            <person name="Fulthorpe R.R."/>
        </authorList>
    </citation>
    <scope>NUCLEOTIDE SEQUENCE [LARGE SCALE GENOMIC DNA]</scope>
    <source>
        <strain evidence="2 3">OLGA172</strain>
    </source>
</reference>
<accession>A0A160FT05</accession>
<proteinExistence type="predicted"/>
<dbReference type="Proteomes" id="UP000076852">
    <property type="component" value="Chromosome 2"/>
</dbReference>
<dbReference type="EMBL" id="CP014579">
    <property type="protein sequence ID" value="ANB76042.1"/>
    <property type="molecule type" value="Genomic_DNA"/>
</dbReference>
<dbReference type="STRING" id="1804984.AYM40_27565"/>
<evidence type="ECO:0000313" key="3">
    <source>
        <dbReference type="Proteomes" id="UP000076852"/>
    </source>
</evidence>
<name>A0A160FT05_9BURK</name>
<feature type="domain" description="Phasin" evidence="1">
    <location>
        <begin position="7"/>
        <end position="106"/>
    </location>
</feature>
<sequence length="191" mass="20362">MSSPVPEQLIAAHKAALEATFGVLTKGFEGIEKLAELNLQAVKSTVAKNQDIIAKAFSAKDPQELYALQTREVQPATEKAQSYWRHVYEIISGTQAEIAAIAEAQFKQHQHNAQALFDGLSKDTPAGFETALSALKAFIKTTNEASSVTYETAKKATKQAVAIAESNVSAASSASARRTGQVVVAVDAVEK</sequence>
<dbReference type="AlphaFoldDB" id="A0A160FT05"/>
<dbReference type="KEGG" id="buz:AYM40_27565"/>
<dbReference type="Pfam" id="PF09361">
    <property type="entry name" value="Phasin_2"/>
    <property type="match status" value="1"/>
</dbReference>
<evidence type="ECO:0000313" key="2">
    <source>
        <dbReference type="EMBL" id="ANB76042.1"/>
    </source>
</evidence>